<name>M3A9V1_STRM1</name>
<dbReference type="RefSeq" id="WP_004939625.1">
    <property type="nucleotide sequence ID" value="NZ_AORZ01000006.1"/>
</dbReference>
<dbReference type="InterPro" id="IPR036890">
    <property type="entry name" value="HATPase_C_sf"/>
</dbReference>
<dbReference type="STRING" id="1223523.H340_03844"/>
<keyword evidence="1" id="KW-0723">Serine/threonine-protein kinase</keyword>
<protein>
    <recommendedName>
        <fullName evidence="2">Histidine kinase/HSP90-like ATPase domain-containing protein</fullName>
    </recommendedName>
</protein>
<dbReference type="AlphaFoldDB" id="M3A9V1"/>
<dbReference type="EMBL" id="AORZ01000006">
    <property type="protein sequence ID" value="EMF01919.1"/>
    <property type="molecule type" value="Genomic_DNA"/>
</dbReference>
<sequence>MPTLVHRFVLAGIESEVSPARRQIVDKVRAWGVPLGEETADAIRLVASELITNAVVHGAGPITVTLFNRPGRLVIDVLDGDPSVPRTGCAQADDENGRGLELVRLLAAHCTWEPAGPGKGMGRDGAAHGGGGEHWCRSARLIRDVGQAPGRSQARVAGFGSRVTGRHAARVARSPDRDVVFRPTRRDIDPVTGEPTAYALWDRHEWQAHGECWLWCGRDDVGVMWIGPVRSSGMHAALFACRACLYELDQRVLEANMRQDAAVLPMSGRSAWP</sequence>
<organism evidence="3 4">
    <name type="scientific">Streptomyces mobaraensis (strain ATCC 29032 / DSM 40847 / JCM 4168 / NBRC 13819 / NCIMB 11159 / IPCR 16-22)</name>
    <dbReference type="NCBI Taxonomy" id="1223523"/>
    <lineage>
        <taxon>Bacteria</taxon>
        <taxon>Bacillati</taxon>
        <taxon>Actinomycetota</taxon>
        <taxon>Actinomycetes</taxon>
        <taxon>Kitasatosporales</taxon>
        <taxon>Streptomycetaceae</taxon>
        <taxon>Streptomyces</taxon>
    </lineage>
</organism>
<reference evidence="3 4" key="1">
    <citation type="journal article" date="2013" name="Genome Announc.">
        <title>Whole-Genome Shotgun Assembly and Analysis of the Genome of Streptomyces mobaraensis DSM 40847, a Strain for Industrial Production of Microbial Transglutaminase.</title>
        <authorList>
            <person name="Yang H."/>
            <person name="He T."/>
            <person name="Wu W."/>
            <person name="Zhu W."/>
            <person name="Lu B."/>
            <person name="Sun W."/>
        </authorList>
    </citation>
    <scope>NUCLEOTIDE SEQUENCE [LARGE SCALE GENOMIC DNA]</scope>
    <source>
        <strain evidence="3 4">DSM 40847</strain>
    </source>
</reference>
<evidence type="ECO:0000313" key="3">
    <source>
        <dbReference type="EMBL" id="EMF01919.1"/>
    </source>
</evidence>
<evidence type="ECO:0000259" key="2">
    <source>
        <dbReference type="Pfam" id="PF13581"/>
    </source>
</evidence>
<dbReference type="PANTHER" id="PTHR35526:SF3">
    <property type="entry name" value="ANTI-SIGMA-F FACTOR RSBW"/>
    <property type="match status" value="1"/>
</dbReference>
<evidence type="ECO:0000313" key="4">
    <source>
        <dbReference type="Proteomes" id="UP000011740"/>
    </source>
</evidence>
<dbReference type="PATRIC" id="fig|1223523.3.peg.783"/>
<keyword evidence="1" id="KW-0418">Kinase</keyword>
<dbReference type="SUPFAM" id="SSF55874">
    <property type="entry name" value="ATPase domain of HSP90 chaperone/DNA topoisomerase II/histidine kinase"/>
    <property type="match status" value="1"/>
</dbReference>
<dbReference type="Gene3D" id="3.30.565.10">
    <property type="entry name" value="Histidine kinase-like ATPase, C-terminal domain"/>
    <property type="match status" value="1"/>
</dbReference>
<keyword evidence="1" id="KW-0808">Transferase</keyword>
<dbReference type="GO" id="GO:0004674">
    <property type="term" value="F:protein serine/threonine kinase activity"/>
    <property type="evidence" value="ECO:0007669"/>
    <property type="project" value="UniProtKB-KW"/>
</dbReference>
<accession>M3A9V1</accession>
<dbReference type="Pfam" id="PF13581">
    <property type="entry name" value="HATPase_c_2"/>
    <property type="match status" value="1"/>
</dbReference>
<comment type="caution">
    <text evidence="3">The sequence shown here is derived from an EMBL/GenBank/DDBJ whole genome shotgun (WGS) entry which is preliminary data.</text>
</comment>
<gene>
    <name evidence="3" type="ORF">H340_03844</name>
</gene>
<dbReference type="InterPro" id="IPR003594">
    <property type="entry name" value="HATPase_dom"/>
</dbReference>
<dbReference type="Proteomes" id="UP000011740">
    <property type="component" value="Unassembled WGS sequence"/>
</dbReference>
<dbReference type="CDD" id="cd16936">
    <property type="entry name" value="HATPase_RsbW-like"/>
    <property type="match status" value="1"/>
</dbReference>
<dbReference type="InterPro" id="IPR050267">
    <property type="entry name" value="Anti-sigma-factor_SerPK"/>
</dbReference>
<feature type="domain" description="Histidine kinase/HSP90-like ATPase" evidence="2">
    <location>
        <begin position="20"/>
        <end position="116"/>
    </location>
</feature>
<dbReference type="eggNOG" id="COG2172">
    <property type="taxonomic scope" value="Bacteria"/>
</dbReference>
<evidence type="ECO:0000256" key="1">
    <source>
        <dbReference type="ARBA" id="ARBA00022527"/>
    </source>
</evidence>
<dbReference type="PANTHER" id="PTHR35526">
    <property type="entry name" value="ANTI-SIGMA-F FACTOR RSBW-RELATED"/>
    <property type="match status" value="1"/>
</dbReference>
<proteinExistence type="predicted"/>